<keyword evidence="1" id="KW-0812">Transmembrane</keyword>
<feature type="transmembrane region" description="Helical" evidence="1">
    <location>
        <begin position="35"/>
        <end position="59"/>
    </location>
</feature>
<evidence type="ECO:0000313" key="3">
    <source>
        <dbReference type="Proteomes" id="UP000241868"/>
    </source>
</evidence>
<evidence type="ECO:0000313" key="2">
    <source>
        <dbReference type="EMBL" id="PSJ79652.1"/>
    </source>
</evidence>
<sequence length="73" mass="8130">MNERYSINANQVVFSQALPVLAKGRIVFCLFQCEMIGWASLYSALVSGLLFFGHAAFGAKTHTQKNAKYQQSQ</sequence>
<proteinExistence type="predicted"/>
<keyword evidence="1" id="KW-0472">Membrane</keyword>
<dbReference type="Proteomes" id="UP000241868">
    <property type="component" value="Unassembled WGS sequence"/>
</dbReference>
<comment type="caution">
    <text evidence="2">The sequence shown here is derived from an EMBL/GenBank/DDBJ whole genome shotgun (WGS) entry which is preliminary data.</text>
</comment>
<reference evidence="2 3" key="1">
    <citation type="submission" date="2018-03" db="EMBL/GenBank/DDBJ databases">
        <title>Neisseria weixii sp. nov., isolated from the intestinal contents of Tibetan Plateau pika (Ochotona curzoniae) in Yushu, Qinghai Province, China.</title>
        <authorList>
            <person name="Gui Z."/>
        </authorList>
    </citation>
    <scope>NUCLEOTIDE SEQUENCE [LARGE SCALE GENOMIC DNA]</scope>
    <source>
        <strain evidence="2 3">ATCC 51483</strain>
    </source>
</reference>
<keyword evidence="1" id="KW-1133">Transmembrane helix</keyword>
<dbReference type="EMBL" id="PXYY01000084">
    <property type="protein sequence ID" value="PSJ79652.1"/>
    <property type="molecule type" value="Genomic_DNA"/>
</dbReference>
<dbReference type="AlphaFoldDB" id="A0A2P7TY50"/>
<name>A0A2P7TY50_9NEIS</name>
<protein>
    <submittedName>
        <fullName evidence="2">Uncharacterized protein</fullName>
    </submittedName>
</protein>
<keyword evidence="3" id="KW-1185">Reference proteome</keyword>
<organism evidence="2 3">
    <name type="scientific">Neisseria iguanae</name>
    <dbReference type="NCBI Taxonomy" id="90242"/>
    <lineage>
        <taxon>Bacteria</taxon>
        <taxon>Pseudomonadati</taxon>
        <taxon>Pseudomonadota</taxon>
        <taxon>Betaproteobacteria</taxon>
        <taxon>Neisseriales</taxon>
        <taxon>Neisseriaceae</taxon>
        <taxon>Neisseria</taxon>
    </lineage>
</organism>
<accession>A0A2P7TY50</accession>
<evidence type="ECO:0000256" key="1">
    <source>
        <dbReference type="SAM" id="Phobius"/>
    </source>
</evidence>
<gene>
    <name evidence="2" type="ORF">C7N83_10905</name>
</gene>